<dbReference type="CDD" id="cd06853">
    <property type="entry name" value="GT_WecA_like"/>
    <property type="match status" value="1"/>
</dbReference>
<dbReference type="EC" id="2.7.8.33" evidence="9"/>
<feature type="transmembrane region" description="Helical" evidence="8">
    <location>
        <begin position="51"/>
        <end position="71"/>
    </location>
</feature>
<feature type="transmembrane region" description="Helical" evidence="8">
    <location>
        <begin position="20"/>
        <end position="39"/>
    </location>
</feature>
<feature type="transmembrane region" description="Helical" evidence="8">
    <location>
        <begin position="223"/>
        <end position="242"/>
    </location>
</feature>
<evidence type="ECO:0000256" key="1">
    <source>
        <dbReference type="ARBA" id="ARBA00004651"/>
    </source>
</evidence>
<dbReference type="OrthoDB" id="9783652at2"/>
<evidence type="ECO:0000256" key="2">
    <source>
        <dbReference type="ARBA" id="ARBA00022475"/>
    </source>
</evidence>
<dbReference type="GO" id="GO:0036380">
    <property type="term" value="F:UDP-N-acetylglucosamine-undecaprenyl-phosphate N-acetylglucosaminephosphotransferase activity"/>
    <property type="evidence" value="ECO:0007669"/>
    <property type="project" value="UniProtKB-EC"/>
</dbReference>
<dbReference type="EMBL" id="CP011801">
    <property type="protein sequence ID" value="ALA58231.1"/>
    <property type="molecule type" value="Genomic_DNA"/>
</dbReference>
<protein>
    <submittedName>
        <fullName evidence="9">Putative undecaprenyl-phosphate N-acetylglucosaminyl 1-phosphate transferase</fullName>
        <ecNumber evidence="9">2.7.8.33</ecNumber>
    </submittedName>
</protein>
<dbReference type="RefSeq" id="WP_053379423.1">
    <property type="nucleotide sequence ID" value="NZ_CP011801.1"/>
</dbReference>
<evidence type="ECO:0000256" key="5">
    <source>
        <dbReference type="ARBA" id="ARBA00022989"/>
    </source>
</evidence>
<dbReference type="GO" id="GO:0044038">
    <property type="term" value="P:cell wall macromolecule biosynthetic process"/>
    <property type="evidence" value="ECO:0007669"/>
    <property type="project" value="TreeGrafter"/>
</dbReference>
<dbReference type="GO" id="GO:0005886">
    <property type="term" value="C:plasma membrane"/>
    <property type="evidence" value="ECO:0007669"/>
    <property type="project" value="UniProtKB-SubCell"/>
</dbReference>
<dbReference type="PANTHER" id="PTHR22926">
    <property type="entry name" value="PHOSPHO-N-ACETYLMURAMOYL-PENTAPEPTIDE-TRANSFERASE"/>
    <property type="match status" value="1"/>
</dbReference>
<evidence type="ECO:0000256" key="3">
    <source>
        <dbReference type="ARBA" id="ARBA00022679"/>
    </source>
</evidence>
<keyword evidence="7" id="KW-0479">Metal-binding</keyword>
<evidence type="ECO:0000256" key="4">
    <source>
        <dbReference type="ARBA" id="ARBA00022692"/>
    </source>
</evidence>
<gene>
    <name evidence="9" type="ORF">NITMOv2_1811</name>
</gene>
<sequence length="390" mass="41541">MKAVETALAPSLFLQSWRWLTPAVAGAALGALILAVPSIRELFQVEGLRWLYILLFAFLGTGALTPVMVQVGHRWNLVDTPTDRKIHVLPTPRLGGIAIYVGFVGSVLLNSILPEWMSAILAAGSLLLVIGVLDDVRELPASVKLTGQVVAAGIVIASGTVLTLFPAGPFGDTANIALTLFWVVGITNAFNFFDGMDGLATGLAVLMAAFLGAVAFETNQAGLGWLAIAMIGAGLGFLPYNFRGREPAMIFLGDGGSTFIGFTLACLAVKGNWADSNPIVSFSNPLLIFGVLIYDMIHITVERIATGKVRSVKAWLDYVGKDHLHHRLERALGSRQASVAMIFLLTICLGLAAMALRHAGTTEAMLLLVQAGLIVAMVTLLEVTGRRRRP</sequence>
<keyword evidence="4 8" id="KW-0812">Transmembrane</keyword>
<dbReference type="InterPro" id="IPR000715">
    <property type="entry name" value="Glycosyl_transferase_4"/>
</dbReference>
<name>A0A0K2GB87_NITMO</name>
<dbReference type="GO" id="GO:0071555">
    <property type="term" value="P:cell wall organization"/>
    <property type="evidence" value="ECO:0007669"/>
    <property type="project" value="TreeGrafter"/>
</dbReference>
<dbReference type="STRING" id="42253.NITMOv2_1811"/>
<evidence type="ECO:0000313" key="10">
    <source>
        <dbReference type="Proteomes" id="UP000069205"/>
    </source>
</evidence>
<accession>A0A0K2GB87</accession>
<keyword evidence="3 9" id="KW-0808">Transferase</keyword>
<comment type="subcellular location">
    <subcellularLocation>
        <location evidence="1">Cell membrane</location>
        <topology evidence="1">Multi-pass membrane protein</topology>
    </subcellularLocation>
</comment>
<feature type="transmembrane region" description="Helical" evidence="8">
    <location>
        <begin position="364"/>
        <end position="383"/>
    </location>
</feature>
<feature type="transmembrane region" description="Helical" evidence="8">
    <location>
        <begin position="116"/>
        <end position="133"/>
    </location>
</feature>
<evidence type="ECO:0000256" key="7">
    <source>
        <dbReference type="PIRSR" id="PIRSR600715-1"/>
    </source>
</evidence>
<dbReference type="GO" id="GO:0046872">
    <property type="term" value="F:metal ion binding"/>
    <property type="evidence" value="ECO:0007669"/>
    <property type="project" value="UniProtKB-KW"/>
</dbReference>
<evidence type="ECO:0000256" key="8">
    <source>
        <dbReference type="SAM" id="Phobius"/>
    </source>
</evidence>
<feature type="binding site" evidence="7">
    <location>
        <position position="191"/>
    </location>
    <ligand>
        <name>Mg(2+)</name>
        <dbReference type="ChEBI" id="CHEBI:18420"/>
    </ligand>
</feature>
<feature type="transmembrane region" description="Helical" evidence="8">
    <location>
        <begin position="337"/>
        <end position="358"/>
    </location>
</feature>
<keyword evidence="10" id="KW-1185">Reference proteome</keyword>
<dbReference type="Pfam" id="PF00953">
    <property type="entry name" value="Glycos_transf_4"/>
    <property type="match status" value="1"/>
</dbReference>
<keyword evidence="6 8" id="KW-0472">Membrane</keyword>
<feature type="transmembrane region" description="Helical" evidence="8">
    <location>
        <begin position="199"/>
        <end position="216"/>
    </location>
</feature>
<dbReference type="Proteomes" id="UP000069205">
    <property type="component" value="Chromosome"/>
</dbReference>
<keyword evidence="5 8" id="KW-1133">Transmembrane helix</keyword>
<comment type="cofactor">
    <cofactor evidence="7">
        <name>Mg(2+)</name>
        <dbReference type="ChEBI" id="CHEBI:18420"/>
    </cofactor>
</comment>
<feature type="transmembrane region" description="Helical" evidence="8">
    <location>
        <begin position="174"/>
        <end position="193"/>
    </location>
</feature>
<keyword evidence="2" id="KW-1003">Cell membrane</keyword>
<organism evidence="9 10">
    <name type="scientific">Nitrospira moscoviensis</name>
    <dbReference type="NCBI Taxonomy" id="42253"/>
    <lineage>
        <taxon>Bacteria</taxon>
        <taxon>Pseudomonadati</taxon>
        <taxon>Nitrospirota</taxon>
        <taxon>Nitrospiria</taxon>
        <taxon>Nitrospirales</taxon>
        <taxon>Nitrospiraceae</taxon>
        <taxon>Nitrospira</taxon>
    </lineage>
</organism>
<keyword evidence="7" id="KW-0460">Magnesium</keyword>
<evidence type="ECO:0000256" key="6">
    <source>
        <dbReference type="ARBA" id="ARBA00023136"/>
    </source>
</evidence>
<reference evidence="9 10" key="1">
    <citation type="journal article" date="2015" name="Proc. Natl. Acad. Sci. U.S.A.">
        <title>Expanded metabolic versatility of ubiquitous nitrite-oxidizing bacteria from the genus Nitrospira.</title>
        <authorList>
            <person name="Koch H."/>
            <person name="Lucker S."/>
            <person name="Albertsen M."/>
            <person name="Kitzinger K."/>
            <person name="Herbold C."/>
            <person name="Spieck E."/>
            <person name="Nielsen P.H."/>
            <person name="Wagner M."/>
            <person name="Daims H."/>
        </authorList>
    </citation>
    <scope>NUCLEOTIDE SEQUENCE [LARGE SCALE GENOMIC DNA]</scope>
    <source>
        <strain evidence="9 10">NSP M-1</strain>
    </source>
</reference>
<feature type="transmembrane region" description="Helical" evidence="8">
    <location>
        <begin position="145"/>
        <end position="167"/>
    </location>
</feature>
<dbReference type="PATRIC" id="fig|42253.5.peg.1780"/>
<feature type="binding site" evidence="7">
    <location>
        <position position="254"/>
    </location>
    <ligand>
        <name>Mg(2+)</name>
        <dbReference type="ChEBI" id="CHEBI:18420"/>
    </ligand>
</feature>
<evidence type="ECO:0000313" key="9">
    <source>
        <dbReference type="EMBL" id="ALA58231.1"/>
    </source>
</evidence>
<dbReference type="GO" id="GO:0009103">
    <property type="term" value="P:lipopolysaccharide biosynthetic process"/>
    <property type="evidence" value="ECO:0007669"/>
    <property type="project" value="TreeGrafter"/>
</dbReference>
<proteinExistence type="predicted"/>
<dbReference type="PANTHER" id="PTHR22926:SF3">
    <property type="entry name" value="UNDECAPRENYL-PHOSPHATE ALPHA-N-ACETYLGLUCOSAMINYL 1-PHOSPHATE TRANSFERASE"/>
    <property type="match status" value="1"/>
</dbReference>
<feature type="transmembrane region" description="Helical" evidence="8">
    <location>
        <begin position="248"/>
        <end position="269"/>
    </location>
</feature>
<dbReference type="KEGG" id="nmv:NITMOv2_1811"/>
<dbReference type="AlphaFoldDB" id="A0A0K2GB87"/>